<evidence type="ECO:0000313" key="9">
    <source>
        <dbReference type="Proteomes" id="UP001180087"/>
    </source>
</evidence>
<feature type="transmembrane region" description="Helical" evidence="6">
    <location>
        <begin position="311"/>
        <end position="342"/>
    </location>
</feature>
<evidence type="ECO:0000259" key="7">
    <source>
        <dbReference type="SMART" id="SM00849"/>
    </source>
</evidence>
<feature type="transmembrane region" description="Helical" evidence="6">
    <location>
        <begin position="266"/>
        <end position="299"/>
    </location>
</feature>
<evidence type="ECO:0000256" key="1">
    <source>
        <dbReference type="ARBA" id="ARBA00004651"/>
    </source>
</evidence>
<dbReference type="InterPro" id="IPR004477">
    <property type="entry name" value="ComEC_N"/>
</dbReference>
<feature type="transmembrane region" description="Helical" evidence="6">
    <location>
        <begin position="454"/>
        <end position="473"/>
    </location>
</feature>
<dbReference type="Gene3D" id="3.60.15.10">
    <property type="entry name" value="Ribonuclease Z/Hydroxyacylglutathione hydrolase-like"/>
    <property type="match status" value="1"/>
</dbReference>
<organism evidence="8 9">
    <name type="scientific">Aciduricibacillus chroicocephali</name>
    <dbReference type="NCBI Taxonomy" id="3054939"/>
    <lineage>
        <taxon>Bacteria</taxon>
        <taxon>Bacillati</taxon>
        <taxon>Bacillota</taxon>
        <taxon>Bacilli</taxon>
        <taxon>Bacillales</taxon>
        <taxon>Bacillaceae</taxon>
        <taxon>Aciduricibacillus</taxon>
    </lineage>
</organism>
<evidence type="ECO:0000256" key="2">
    <source>
        <dbReference type="ARBA" id="ARBA00022475"/>
    </source>
</evidence>
<evidence type="ECO:0000256" key="4">
    <source>
        <dbReference type="ARBA" id="ARBA00022989"/>
    </source>
</evidence>
<reference evidence="8" key="1">
    <citation type="submission" date="2023-06" db="EMBL/GenBank/DDBJ databases">
        <title>A Treasure from Seagulls: Isolation and Description of Aciduricobacillus qingdaonensis gen. nov., sp. nov., a Rare Obligately Uric Acid-utilizing Member in the Family Bacillaceae.</title>
        <authorList>
            <person name="Liu W."/>
            <person name="Wang B."/>
        </authorList>
    </citation>
    <scope>NUCLEOTIDE SEQUENCE</scope>
    <source>
        <strain evidence="8">44XB</strain>
    </source>
</reference>
<dbReference type="PANTHER" id="PTHR30619:SF1">
    <property type="entry name" value="RECOMBINATION PROTEIN 2"/>
    <property type="match status" value="1"/>
</dbReference>
<dbReference type="NCBIfam" id="TIGR00361">
    <property type="entry name" value="ComEC_Rec2"/>
    <property type="match status" value="1"/>
</dbReference>
<dbReference type="InterPro" id="IPR052159">
    <property type="entry name" value="Competence_DNA_uptake"/>
</dbReference>
<dbReference type="PANTHER" id="PTHR30619">
    <property type="entry name" value="DNA INTERNALIZATION/COMPETENCE PROTEIN COMEC/REC2"/>
    <property type="match status" value="1"/>
</dbReference>
<dbReference type="InterPro" id="IPR004797">
    <property type="entry name" value="Competence_ComEC/Rec2"/>
</dbReference>
<feature type="transmembrane region" description="Helical" evidence="6">
    <location>
        <begin position="234"/>
        <end position="254"/>
    </location>
</feature>
<dbReference type="Proteomes" id="UP001180087">
    <property type="component" value="Chromosome"/>
</dbReference>
<dbReference type="SMART" id="SM00849">
    <property type="entry name" value="Lactamase_B"/>
    <property type="match status" value="1"/>
</dbReference>
<dbReference type="Pfam" id="PF13567">
    <property type="entry name" value="DUF4131"/>
    <property type="match status" value="1"/>
</dbReference>
<accession>A0ABY9KRT9</accession>
<dbReference type="InterPro" id="IPR001279">
    <property type="entry name" value="Metallo-B-lactamas"/>
</dbReference>
<dbReference type="EMBL" id="CP129113">
    <property type="protein sequence ID" value="WLV23619.1"/>
    <property type="molecule type" value="Genomic_DNA"/>
</dbReference>
<feature type="transmembrane region" description="Helical" evidence="6">
    <location>
        <begin position="389"/>
        <end position="412"/>
    </location>
</feature>
<evidence type="ECO:0000256" key="5">
    <source>
        <dbReference type="ARBA" id="ARBA00023136"/>
    </source>
</evidence>
<feature type="domain" description="Metallo-beta-lactamase" evidence="7">
    <location>
        <begin position="513"/>
        <end position="715"/>
    </location>
</feature>
<keyword evidence="2" id="KW-1003">Cell membrane</keyword>
<sequence length="763" mass="85648">MKGFWHYGALGVTALIFAKMLGNLLFVAAFVLWLAGLFIMRRIPALPFFLANTLLIVFYVMLPEQVNDVLPFSEKGRLGQQAGIISSSVEIENRKLSFSFTPDGRRDEVLALYFLKEDESINKGMLQHGAYCLFAGSLETPDPATNPGEFDFAKHLHRAGFKQQLIITDLEKAKCSGKSKWASIFDLRNELLEVSSSRLSSYTSSWHKALVLGDDKALPDEVIELFQRWSLSHLLAISGLHVGLIVTMIYFLVVNLGLLTKEKAQWALIIMLPAYAFIAGGQPSVWRASLMTALVILLFKIKLSLKTSDIISIVFLTLLLFSPSMITNVGFQLSFLVSFGIILSQRWLSRSESLFVAMLRLGFVSQMMILPLQIAYFQQLQPLSIILNMIIVPYFSFFVIPVMFILFLLLLLPLSEMPIIILSSCFEKIHPQVMKFVTFIDQYADFPILPGESFLRLSPLYVFTFILFMHFLLEERKNKAFIAGIASVAVLLAPALIPYFSNEGRVTMLDIGQGDAFVIEQPYRKGVIIIDAGASFSYETMEPNRNVYRRIISPFFKSRGIQHIDAVFISHEDLDHDGSLPFILEELSVGKVIASPLYEPALFIQKAIQKSGANLQYLAAGEVKKIGDIEFHALSPLEKTESANENSLVLFVEIGNRSWLFTGDIGHPAERKLIESYPGINANILKAGHHGSKNSTDEQFIKQLNPEYALISAGRGNRYGHPAPEVLEILQRNNVKVFRTDQSGAVIYRYKDGHSGTFLPFRP</sequence>
<keyword evidence="3 6" id="KW-0812">Transmembrane</keyword>
<proteinExistence type="predicted"/>
<dbReference type="InterPro" id="IPR036866">
    <property type="entry name" value="RibonucZ/Hydroxyglut_hydro"/>
</dbReference>
<dbReference type="SUPFAM" id="SSF56281">
    <property type="entry name" value="Metallo-hydrolase/oxidoreductase"/>
    <property type="match status" value="1"/>
</dbReference>
<feature type="transmembrane region" description="Helical" evidence="6">
    <location>
        <begin position="354"/>
        <end position="377"/>
    </location>
</feature>
<comment type="subcellular location">
    <subcellularLocation>
        <location evidence="1">Cell membrane</location>
        <topology evidence="1">Multi-pass membrane protein</topology>
    </subcellularLocation>
</comment>
<dbReference type="Pfam" id="PF00753">
    <property type="entry name" value="Lactamase_B"/>
    <property type="match status" value="1"/>
</dbReference>
<feature type="transmembrane region" description="Helical" evidence="6">
    <location>
        <begin position="45"/>
        <end position="62"/>
    </location>
</feature>
<dbReference type="RefSeq" id="WP_348025808.1">
    <property type="nucleotide sequence ID" value="NZ_CP129113.1"/>
</dbReference>
<feature type="transmembrane region" description="Helical" evidence="6">
    <location>
        <begin position="480"/>
        <end position="500"/>
    </location>
</feature>
<feature type="transmembrane region" description="Helical" evidence="6">
    <location>
        <begin position="12"/>
        <end position="39"/>
    </location>
</feature>
<protein>
    <submittedName>
        <fullName evidence="8">DNA internalization-related competence protein ComEC/Rec2</fullName>
    </submittedName>
</protein>
<dbReference type="NCBIfam" id="TIGR00360">
    <property type="entry name" value="ComEC_N-term"/>
    <property type="match status" value="1"/>
</dbReference>
<evidence type="ECO:0000313" key="8">
    <source>
        <dbReference type="EMBL" id="WLV23619.1"/>
    </source>
</evidence>
<name>A0ABY9KRT9_9BACI</name>
<dbReference type="CDD" id="cd07731">
    <property type="entry name" value="ComA-like_MBL-fold"/>
    <property type="match status" value="1"/>
</dbReference>
<keyword evidence="4 6" id="KW-1133">Transmembrane helix</keyword>
<dbReference type="Pfam" id="PF03772">
    <property type="entry name" value="Competence"/>
    <property type="match status" value="1"/>
</dbReference>
<keyword evidence="5 6" id="KW-0472">Membrane</keyword>
<evidence type="ECO:0000256" key="3">
    <source>
        <dbReference type="ARBA" id="ARBA00022692"/>
    </source>
</evidence>
<gene>
    <name evidence="8" type="ORF">QR721_08145</name>
</gene>
<evidence type="ECO:0000256" key="6">
    <source>
        <dbReference type="SAM" id="Phobius"/>
    </source>
</evidence>
<dbReference type="InterPro" id="IPR025405">
    <property type="entry name" value="DUF4131"/>
</dbReference>
<keyword evidence="9" id="KW-1185">Reference proteome</keyword>
<dbReference type="InterPro" id="IPR035681">
    <property type="entry name" value="ComA-like_MBL"/>
</dbReference>